<sequence length="68" mass="7710">MELRYKMDSIFVINTPNRAVEIFDSELFLWVVKYSLTTSQICNTHLKCACAANTNDDGLPAEKLELPS</sequence>
<organism evidence="1 2">
    <name type="scientific">Ancylostoma ceylanicum</name>
    <dbReference type="NCBI Taxonomy" id="53326"/>
    <lineage>
        <taxon>Eukaryota</taxon>
        <taxon>Metazoa</taxon>
        <taxon>Ecdysozoa</taxon>
        <taxon>Nematoda</taxon>
        <taxon>Chromadorea</taxon>
        <taxon>Rhabditida</taxon>
        <taxon>Rhabditina</taxon>
        <taxon>Rhabditomorpha</taxon>
        <taxon>Strongyloidea</taxon>
        <taxon>Ancylostomatidae</taxon>
        <taxon>Ancylostomatinae</taxon>
        <taxon>Ancylostoma</taxon>
    </lineage>
</organism>
<protein>
    <submittedName>
        <fullName evidence="1">Uncharacterized protein</fullName>
    </submittedName>
</protein>
<gene>
    <name evidence="1" type="primary">Acey_s0745.g2012</name>
    <name evidence="1" type="ORF">Y032_0745g2012</name>
</gene>
<dbReference type="Proteomes" id="UP000024635">
    <property type="component" value="Unassembled WGS sequence"/>
</dbReference>
<name>A0A016WFP0_9BILA</name>
<dbReference type="EMBL" id="JARK01000345">
    <property type="protein sequence ID" value="EYC38077.1"/>
    <property type="molecule type" value="Genomic_DNA"/>
</dbReference>
<keyword evidence="2" id="KW-1185">Reference proteome</keyword>
<proteinExistence type="predicted"/>
<comment type="caution">
    <text evidence="1">The sequence shown here is derived from an EMBL/GenBank/DDBJ whole genome shotgun (WGS) entry which is preliminary data.</text>
</comment>
<accession>A0A016WFP0</accession>
<reference evidence="2" key="1">
    <citation type="journal article" date="2015" name="Nat. Genet.">
        <title>The genome and transcriptome of the zoonotic hookworm Ancylostoma ceylanicum identify infection-specific gene families.</title>
        <authorList>
            <person name="Schwarz E.M."/>
            <person name="Hu Y."/>
            <person name="Antoshechkin I."/>
            <person name="Miller M.M."/>
            <person name="Sternberg P.W."/>
            <person name="Aroian R.V."/>
        </authorList>
    </citation>
    <scope>NUCLEOTIDE SEQUENCE</scope>
    <source>
        <strain evidence="2">HY135</strain>
    </source>
</reference>
<dbReference type="AlphaFoldDB" id="A0A016WFP0"/>
<evidence type="ECO:0000313" key="2">
    <source>
        <dbReference type="Proteomes" id="UP000024635"/>
    </source>
</evidence>
<evidence type="ECO:0000313" key="1">
    <source>
        <dbReference type="EMBL" id="EYC38077.1"/>
    </source>
</evidence>